<feature type="region of interest" description="Disordered" evidence="7">
    <location>
        <begin position="265"/>
        <end position="289"/>
    </location>
</feature>
<dbReference type="InterPro" id="IPR009016">
    <property type="entry name" value="Fe_hydrogenase"/>
</dbReference>
<dbReference type="PANTHER" id="PTHR11615">
    <property type="entry name" value="NITRATE, FORMATE, IRON DEHYDROGENASE"/>
    <property type="match status" value="1"/>
</dbReference>
<evidence type="ECO:0000256" key="5">
    <source>
        <dbReference type="ARBA" id="ARBA00023014"/>
    </source>
</evidence>
<evidence type="ECO:0000256" key="6">
    <source>
        <dbReference type="ARBA" id="ARBA00031269"/>
    </source>
</evidence>
<dbReference type="Gene3D" id="3.40.50.1780">
    <property type="match status" value="1"/>
</dbReference>
<proteinExistence type="inferred from homology"/>
<evidence type="ECO:0000256" key="3">
    <source>
        <dbReference type="ARBA" id="ARBA00017073"/>
    </source>
</evidence>
<keyword evidence="4" id="KW-0004">4Fe-4S</keyword>
<dbReference type="RefSeq" id="XP_020046906.1">
    <property type="nucleotide sequence ID" value="XM_020191803.1"/>
</dbReference>
<accession>A0A1D2VG86</accession>
<keyword evidence="4" id="KW-0479">Metal-binding</keyword>
<keyword evidence="5" id="KW-0411">Iron-sulfur</keyword>
<organism evidence="9 10">
    <name type="scientific">Ascoidea rubescens DSM 1968</name>
    <dbReference type="NCBI Taxonomy" id="1344418"/>
    <lineage>
        <taxon>Eukaryota</taxon>
        <taxon>Fungi</taxon>
        <taxon>Dikarya</taxon>
        <taxon>Ascomycota</taxon>
        <taxon>Saccharomycotina</taxon>
        <taxon>Saccharomycetes</taxon>
        <taxon>Ascoideaceae</taxon>
        <taxon>Ascoidea</taxon>
    </lineage>
</organism>
<dbReference type="OrthoDB" id="10253113at2759"/>
<dbReference type="Gene3D" id="3.40.950.10">
    <property type="entry name" value="Fe-only Hydrogenase (Larger Subunit), Chain L, domain 3"/>
    <property type="match status" value="1"/>
</dbReference>
<dbReference type="GeneID" id="30965439"/>
<dbReference type="InterPro" id="IPR050340">
    <property type="entry name" value="Cytosolic_Fe-S_CAF"/>
</dbReference>
<dbReference type="GO" id="GO:0051539">
    <property type="term" value="F:4 iron, 4 sulfur cluster binding"/>
    <property type="evidence" value="ECO:0007669"/>
    <property type="project" value="UniProtKB-KW"/>
</dbReference>
<dbReference type="FunCoup" id="A0A1D2VG86">
    <property type="interactions" value="362"/>
</dbReference>
<evidence type="ECO:0000259" key="8">
    <source>
        <dbReference type="Pfam" id="PF02906"/>
    </source>
</evidence>
<sequence length="605" mass="68370">MSAILSADDLNDFITPGLACIKPDMITRNKNQNSKQETQDIEHENEYEIKVTDTGVFEISKDGSRKTLDQVNISLTDCLACSGCITSAEEILISNHSHKKLISDLEENKNNTNKKQFAVSISNQTRASLANSLNLSIYNIDLLLIDFFIDFLKFQYIVGTELARVISLYYSIQDIINKQHNTDNEKTKNSKGPLLSSICPGWVCYAEKTHPFILSQLSDIKSEQQIIGTILKNLVSSELNCAIDNVYHLSIMPCFDKKLEAARPEKFGQQDSKSGDNNNSKNNNNNQGRDVDVDCVITAKELIQLMIEMNYPVNEVIEKKFDNFYLKNYNLDEMNEIYLKYLPKKWPIDGIESWGNNFNGDSTSGNYSYIYLLYLQKKLKKEKNMNNTKIIKINGKNSDIYEYHLVNLDDNNNKLGSASVINGFKNIQNLIRKLKTNSSNSNSNGVIGNGSVKPKRMNGLVAKRRARELSKKRGNAGRNGRNGNDINGGVSGLLQVDPVSCDFVEVMACPSGCINGGGQINGSEQDKDKNSDKALKKNIEDSTLKYEDIEKIKKLDFIENDQAEAKMTEFIKMFCKQYKMEENRFLRTGFNEVVSNPDTIIFSKW</sequence>
<dbReference type="InterPro" id="IPR004108">
    <property type="entry name" value="Fe_hydrogenase_lsu_C"/>
</dbReference>
<evidence type="ECO:0000256" key="1">
    <source>
        <dbReference type="ARBA" id="ARBA00006596"/>
    </source>
</evidence>
<dbReference type="Proteomes" id="UP000095038">
    <property type="component" value="Unassembled WGS sequence"/>
</dbReference>
<keyword evidence="4" id="KW-0408">Iron</keyword>
<dbReference type="Pfam" id="PF02906">
    <property type="entry name" value="Fe_hyd_lg_C"/>
    <property type="match status" value="1"/>
</dbReference>
<evidence type="ECO:0000313" key="9">
    <source>
        <dbReference type="EMBL" id="ODV60599.1"/>
    </source>
</evidence>
<dbReference type="STRING" id="1344418.A0A1D2VG86"/>
<evidence type="ECO:0000256" key="4">
    <source>
        <dbReference type="ARBA" id="ARBA00022485"/>
    </source>
</evidence>
<feature type="compositionally biased region" description="Low complexity" evidence="7">
    <location>
        <begin position="269"/>
        <end position="288"/>
    </location>
</feature>
<dbReference type="AlphaFoldDB" id="A0A1D2VG86"/>
<dbReference type="InParanoid" id="A0A1D2VG86"/>
<dbReference type="SUPFAM" id="SSF53920">
    <property type="entry name" value="Fe-only hydrogenase"/>
    <property type="match status" value="1"/>
</dbReference>
<evidence type="ECO:0000256" key="7">
    <source>
        <dbReference type="SAM" id="MobiDB-lite"/>
    </source>
</evidence>
<keyword evidence="10" id="KW-1185">Reference proteome</keyword>
<evidence type="ECO:0000256" key="2">
    <source>
        <dbReference type="ARBA" id="ARBA00015854"/>
    </source>
</evidence>
<evidence type="ECO:0000313" key="10">
    <source>
        <dbReference type="Proteomes" id="UP000095038"/>
    </source>
</evidence>
<protein>
    <recommendedName>
        <fullName evidence="2">Cytosolic Fe-S cluster assembly factor NAR1</fullName>
    </recommendedName>
    <alternativeName>
        <fullName evidence="3">Cytosolic Fe-S cluster assembly factor nar1</fullName>
    </alternativeName>
    <alternativeName>
        <fullName evidence="6">Nuclear architecture-related protein 1</fullName>
    </alternativeName>
</protein>
<gene>
    <name evidence="9" type="ORF">ASCRUDRAFT_70505</name>
</gene>
<feature type="domain" description="Iron hydrogenase large subunit C-terminal" evidence="8">
    <location>
        <begin position="115"/>
        <end position="517"/>
    </location>
</feature>
<dbReference type="EMBL" id="KV454481">
    <property type="protein sequence ID" value="ODV60599.1"/>
    <property type="molecule type" value="Genomic_DNA"/>
</dbReference>
<comment type="similarity">
    <text evidence="1">Belongs to the NARF family.</text>
</comment>
<name>A0A1D2VG86_9ASCO</name>
<reference evidence="10" key="1">
    <citation type="submission" date="2016-05" db="EMBL/GenBank/DDBJ databases">
        <title>Comparative genomics of biotechnologically important yeasts.</title>
        <authorList>
            <consortium name="DOE Joint Genome Institute"/>
            <person name="Riley R."/>
            <person name="Haridas S."/>
            <person name="Wolfe K.H."/>
            <person name="Lopes M.R."/>
            <person name="Hittinger C.T."/>
            <person name="Goker M."/>
            <person name="Salamov A."/>
            <person name="Wisecaver J."/>
            <person name="Long T.M."/>
            <person name="Aerts A.L."/>
            <person name="Barry K."/>
            <person name="Choi C."/>
            <person name="Clum A."/>
            <person name="Coughlan A.Y."/>
            <person name="Deshpande S."/>
            <person name="Douglass A.P."/>
            <person name="Hanson S.J."/>
            <person name="Klenk H.-P."/>
            <person name="Labutti K."/>
            <person name="Lapidus A."/>
            <person name="Lindquist E."/>
            <person name="Lipzen A."/>
            <person name="Meier-Kolthoff J.P."/>
            <person name="Ohm R.A."/>
            <person name="Otillar R.P."/>
            <person name="Pangilinan J."/>
            <person name="Peng Y."/>
            <person name="Rokas A."/>
            <person name="Rosa C.A."/>
            <person name="Scheuner C."/>
            <person name="Sibirny A.A."/>
            <person name="Slot J.C."/>
            <person name="Stielow J.B."/>
            <person name="Sun H."/>
            <person name="Kurtzman C.P."/>
            <person name="Blackwell M."/>
            <person name="Grigoriev I.V."/>
            <person name="Jeffries T.W."/>
        </authorList>
    </citation>
    <scope>NUCLEOTIDE SEQUENCE [LARGE SCALE GENOMIC DNA]</scope>
    <source>
        <strain evidence="10">DSM 1968</strain>
    </source>
</reference>